<dbReference type="InterPro" id="IPR001264">
    <property type="entry name" value="Glyco_trans_51"/>
</dbReference>
<dbReference type="AlphaFoldDB" id="A0A9C9JZ65"/>
<evidence type="ECO:0000256" key="1">
    <source>
        <dbReference type="ARBA" id="ARBA00022645"/>
    </source>
</evidence>
<dbReference type="Gene3D" id="2.60.40.10">
    <property type="entry name" value="Immunoglobulins"/>
    <property type="match status" value="1"/>
</dbReference>
<evidence type="ECO:0000256" key="6">
    <source>
        <dbReference type="ARBA" id="ARBA00023268"/>
    </source>
</evidence>
<keyword evidence="1" id="KW-0121">Carboxypeptidase</keyword>
<dbReference type="GO" id="GO:0030288">
    <property type="term" value="C:outer membrane-bounded periplasmic space"/>
    <property type="evidence" value="ECO:0007669"/>
    <property type="project" value="TreeGrafter"/>
</dbReference>
<dbReference type="Gene3D" id="3.40.710.10">
    <property type="entry name" value="DD-peptidase/beta-lactamase superfamily"/>
    <property type="match status" value="1"/>
</dbReference>
<dbReference type="GO" id="GO:0006508">
    <property type="term" value="P:proteolysis"/>
    <property type="evidence" value="ECO:0007669"/>
    <property type="project" value="UniProtKB-KW"/>
</dbReference>
<feature type="domain" description="Penicillin-binding protein transpeptidase" evidence="9">
    <location>
        <begin position="306"/>
        <end position="579"/>
    </location>
</feature>
<dbReference type="Pfam" id="PF00905">
    <property type="entry name" value="Transpeptidase"/>
    <property type="match status" value="1"/>
</dbReference>
<dbReference type="EMBL" id="DRIG01000004">
    <property type="protein sequence ID" value="HEC77575.1"/>
    <property type="molecule type" value="Genomic_DNA"/>
</dbReference>
<dbReference type="SUPFAM" id="SSF53955">
    <property type="entry name" value="Lysozyme-like"/>
    <property type="match status" value="1"/>
</dbReference>
<dbReference type="InterPro" id="IPR050396">
    <property type="entry name" value="Glycosyltr_51/Transpeptidase"/>
</dbReference>
<evidence type="ECO:0000256" key="8">
    <source>
        <dbReference type="ARBA" id="ARBA00049902"/>
    </source>
</evidence>
<proteinExistence type="predicted"/>
<dbReference type="PANTHER" id="PTHR32282">
    <property type="entry name" value="BINDING PROTEIN TRANSPEPTIDASE, PUTATIVE-RELATED"/>
    <property type="match status" value="1"/>
</dbReference>
<keyword evidence="6" id="KW-0511">Multifunctional enzyme</keyword>
<evidence type="ECO:0000256" key="2">
    <source>
        <dbReference type="ARBA" id="ARBA00022670"/>
    </source>
</evidence>
<dbReference type="Proteomes" id="UP000885826">
    <property type="component" value="Unassembled WGS sequence"/>
</dbReference>
<name>A0A9C9JZ65_UNCW3</name>
<dbReference type="InterPro" id="IPR023346">
    <property type="entry name" value="Lysozyme-like_dom_sf"/>
</dbReference>
<protein>
    <recommendedName>
        <fullName evidence="7">peptidoglycan glycosyltransferase</fullName>
        <ecNumber evidence="7">2.4.99.28</ecNumber>
    </recommendedName>
</protein>
<dbReference type="InterPro" id="IPR012338">
    <property type="entry name" value="Beta-lactam/transpept-like"/>
</dbReference>
<reference evidence="12" key="1">
    <citation type="journal article" date="2020" name="mSystems">
        <title>Genome- and Community-Level Interaction Insights into Carbon Utilization and Element Cycling Functions of Hydrothermarchaeota in Hydrothermal Sediment.</title>
        <authorList>
            <person name="Zhou Z."/>
            <person name="Liu Y."/>
            <person name="Xu W."/>
            <person name="Pan J."/>
            <person name="Luo Z.H."/>
            <person name="Li M."/>
        </authorList>
    </citation>
    <scope>NUCLEOTIDE SEQUENCE</scope>
    <source>
        <strain evidence="12">HyVt-388</strain>
    </source>
</reference>
<dbReference type="Pfam" id="PF06832">
    <property type="entry name" value="BiPBP_C"/>
    <property type="match status" value="1"/>
</dbReference>
<evidence type="ECO:0000256" key="4">
    <source>
        <dbReference type="ARBA" id="ARBA00022679"/>
    </source>
</evidence>
<keyword evidence="3" id="KW-0328">Glycosyltransferase</keyword>
<dbReference type="PANTHER" id="PTHR32282:SF15">
    <property type="entry name" value="PENICILLIN-BINDING PROTEIN 1C"/>
    <property type="match status" value="1"/>
</dbReference>
<keyword evidence="2" id="KW-0645">Protease</keyword>
<dbReference type="NCBIfam" id="TIGR02073">
    <property type="entry name" value="PBP_1c"/>
    <property type="match status" value="1"/>
</dbReference>
<keyword evidence="4" id="KW-0808">Transferase</keyword>
<dbReference type="InterPro" id="IPR001460">
    <property type="entry name" value="PCN-bd_Tpept"/>
</dbReference>
<gene>
    <name evidence="12" type="primary">pbpC</name>
    <name evidence="12" type="ORF">ENI34_00345</name>
</gene>
<evidence type="ECO:0000259" key="10">
    <source>
        <dbReference type="Pfam" id="PF00912"/>
    </source>
</evidence>
<dbReference type="GO" id="GO:0009252">
    <property type="term" value="P:peptidoglycan biosynthetic process"/>
    <property type="evidence" value="ECO:0007669"/>
    <property type="project" value="InterPro"/>
</dbReference>
<dbReference type="GO" id="GO:0004180">
    <property type="term" value="F:carboxypeptidase activity"/>
    <property type="evidence" value="ECO:0007669"/>
    <property type="project" value="UniProtKB-KW"/>
</dbReference>
<keyword evidence="5" id="KW-0378">Hydrolase</keyword>
<dbReference type="InterPro" id="IPR013783">
    <property type="entry name" value="Ig-like_fold"/>
</dbReference>
<evidence type="ECO:0000256" key="7">
    <source>
        <dbReference type="ARBA" id="ARBA00044770"/>
    </source>
</evidence>
<comment type="caution">
    <text evidence="12">The sequence shown here is derived from an EMBL/GenBank/DDBJ whole genome shotgun (WGS) entry which is preliminary data.</text>
</comment>
<feature type="domain" description="Glycosyl transferase family 51" evidence="10">
    <location>
        <begin position="48"/>
        <end position="222"/>
    </location>
</feature>
<organism evidence="12 13">
    <name type="scientific">candidate division WOR-3 bacterium</name>
    <dbReference type="NCBI Taxonomy" id="2052148"/>
    <lineage>
        <taxon>Bacteria</taxon>
        <taxon>Bacteria division WOR-3</taxon>
    </lineage>
</organism>
<evidence type="ECO:0000313" key="12">
    <source>
        <dbReference type="EMBL" id="HEC77575.1"/>
    </source>
</evidence>
<dbReference type="Gene3D" id="1.10.3810.10">
    <property type="entry name" value="Biosynthetic peptidoglycan transglycosylase-like"/>
    <property type="match status" value="1"/>
</dbReference>
<dbReference type="Pfam" id="PF00912">
    <property type="entry name" value="Transgly"/>
    <property type="match status" value="1"/>
</dbReference>
<dbReference type="EC" id="2.4.99.28" evidence="7"/>
<dbReference type="GO" id="GO:0008955">
    <property type="term" value="F:peptidoglycan glycosyltransferase activity"/>
    <property type="evidence" value="ECO:0007669"/>
    <property type="project" value="UniProtKB-EC"/>
</dbReference>
<comment type="catalytic activity">
    <reaction evidence="8">
        <text>[GlcNAc-(1-&gt;4)-Mur2Ac(oyl-L-Ala-gamma-D-Glu-L-Lys-D-Ala-D-Ala)](n)-di-trans,octa-cis-undecaprenyl diphosphate + beta-D-GlcNAc-(1-&gt;4)-Mur2Ac(oyl-L-Ala-gamma-D-Glu-L-Lys-D-Ala-D-Ala)-di-trans,octa-cis-undecaprenyl diphosphate = [GlcNAc-(1-&gt;4)-Mur2Ac(oyl-L-Ala-gamma-D-Glu-L-Lys-D-Ala-D-Ala)](n+1)-di-trans,octa-cis-undecaprenyl diphosphate + di-trans,octa-cis-undecaprenyl diphosphate + H(+)</text>
        <dbReference type="Rhea" id="RHEA:23708"/>
        <dbReference type="Rhea" id="RHEA-COMP:9602"/>
        <dbReference type="Rhea" id="RHEA-COMP:9603"/>
        <dbReference type="ChEBI" id="CHEBI:15378"/>
        <dbReference type="ChEBI" id="CHEBI:58405"/>
        <dbReference type="ChEBI" id="CHEBI:60033"/>
        <dbReference type="ChEBI" id="CHEBI:78435"/>
        <dbReference type="EC" id="2.4.99.28"/>
    </reaction>
</comment>
<dbReference type="InterPro" id="IPR036950">
    <property type="entry name" value="PBP_transglycosylase"/>
</dbReference>
<dbReference type="GO" id="GO:0008658">
    <property type="term" value="F:penicillin binding"/>
    <property type="evidence" value="ECO:0007669"/>
    <property type="project" value="InterPro"/>
</dbReference>
<evidence type="ECO:0000256" key="3">
    <source>
        <dbReference type="ARBA" id="ARBA00022676"/>
    </source>
</evidence>
<sequence>MSTRRIISISLLISLPLVIGLIFPTRNQLLHTRKIPSLRILDRNNELLREYLSREDATSRYCRLEQISPWLVKATLVNEDKRFFYHRGVDPIGIIRAIIQNIKARKIVAGGSTITQQLARALLRSPKRNIFYKLIETFLAINIELKLTKEEILELYFNYAPYGNQTYGVEAASHLYFRKPARDLSPAEAAYLSVLPKAPSYFDPYRYPQRIKNEYLKNLRRMYTTGIIDSLTYADALSQPIDLVPEEYNFSAPHFCEYIRTELIQKGYPDPAVVKTTLDLHIQQTIEQILKNNIKRLTDANVTNAAAMVIDNRTMEILAYVGSVDFFNPLICGEVDGVRALRQPGSAVKPFTYAIALENGATAATLIPDLPTYETTAGGDYTPRNYDEKYHGMVRLRTALACSYNIPAVRVCGEFGAARLLERLKKLGFKNLKKSPLYYGVGLTLGNGEVTLLELTRAYSVFSRNGVYLKTRALLSIDGQRYKPEAEPERVFSPEIAYIISDILSDNSARSPAFGEYSSLNFPFFCAAKTGTSKDFRDNWCVGFTDKYLVGVWVGNFDGSPMHHVSGITGAGPIFRDIILTLHRKEPPRRIPKPKNIVFKEICAVSGRLAAEYCKNRMSEIFIKGTEPTDSCRIHNEGVIADSAVGYLEVSKEEDREFTISFPDDGDIFKIDPVLRKEYQSLRFRVRTSHKLKEVTWFVDNEKVGSAASPYSITWRLVPGEHKITASAVTEKNLKLHSPAVTILVLE</sequence>
<evidence type="ECO:0000256" key="5">
    <source>
        <dbReference type="ARBA" id="ARBA00022801"/>
    </source>
</evidence>
<evidence type="ECO:0000313" key="13">
    <source>
        <dbReference type="Proteomes" id="UP000885826"/>
    </source>
</evidence>
<accession>A0A9C9JZ65</accession>
<dbReference type="InterPro" id="IPR011815">
    <property type="entry name" value="PBP_1c"/>
</dbReference>
<dbReference type="SUPFAM" id="SSF56601">
    <property type="entry name" value="beta-lactamase/transpeptidase-like"/>
    <property type="match status" value="1"/>
</dbReference>
<evidence type="ECO:0000259" key="9">
    <source>
        <dbReference type="Pfam" id="PF00905"/>
    </source>
</evidence>
<feature type="domain" description="Penicillin-binding C-terminal" evidence="11">
    <location>
        <begin position="652"/>
        <end position="726"/>
    </location>
</feature>
<dbReference type="InterPro" id="IPR009647">
    <property type="entry name" value="PBP_C"/>
</dbReference>
<evidence type="ECO:0000259" key="11">
    <source>
        <dbReference type="Pfam" id="PF06832"/>
    </source>
</evidence>